<name>A0A2T7G682_9RHOB</name>
<feature type="transmembrane region" description="Helical" evidence="1">
    <location>
        <begin position="104"/>
        <end position="123"/>
    </location>
</feature>
<keyword evidence="1" id="KW-1133">Transmembrane helix</keyword>
<dbReference type="PANTHER" id="PTHR22911:SF103">
    <property type="entry name" value="BLR2811 PROTEIN"/>
    <property type="match status" value="1"/>
</dbReference>
<feature type="transmembrane region" description="Helical" evidence="1">
    <location>
        <begin position="12"/>
        <end position="31"/>
    </location>
</feature>
<dbReference type="InterPro" id="IPR037185">
    <property type="entry name" value="EmrE-like"/>
</dbReference>
<feature type="transmembrane region" description="Helical" evidence="1">
    <location>
        <begin position="261"/>
        <end position="280"/>
    </location>
</feature>
<evidence type="ECO:0000256" key="1">
    <source>
        <dbReference type="SAM" id="Phobius"/>
    </source>
</evidence>
<feature type="transmembrane region" description="Helical" evidence="1">
    <location>
        <begin position="78"/>
        <end position="98"/>
    </location>
</feature>
<accession>A0A2T7G682</accession>
<keyword evidence="4" id="KW-1185">Reference proteome</keyword>
<keyword evidence="1" id="KW-0472">Membrane</keyword>
<feature type="domain" description="EamA" evidence="2">
    <location>
        <begin position="12"/>
        <end position="145"/>
    </location>
</feature>
<dbReference type="RefSeq" id="WP_108692499.1">
    <property type="nucleotide sequence ID" value="NZ_QCYH01000006.1"/>
</dbReference>
<dbReference type="EMBL" id="QCYH01000006">
    <property type="protein sequence ID" value="PVA09877.1"/>
    <property type="molecule type" value="Genomic_DNA"/>
</dbReference>
<feature type="transmembrane region" description="Helical" evidence="1">
    <location>
        <begin position="154"/>
        <end position="173"/>
    </location>
</feature>
<dbReference type="Pfam" id="PF00892">
    <property type="entry name" value="EamA"/>
    <property type="match status" value="2"/>
</dbReference>
<organism evidence="3 4">
    <name type="scientific">Pelagivirga sediminicola</name>
    <dbReference type="NCBI Taxonomy" id="2170575"/>
    <lineage>
        <taxon>Bacteria</taxon>
        <taxon>Pseudomonadati</taxon>
        <taxon>Pseudomonadota</taxon>
        <taxon>Alphaproteobacteria</taxon>
        <taxon>Rhodobacterales</taxon>
        <taxon>Paracoccaceae</taxon>
        <taxon>Pelagivirga</taxon>
    </lineage>
</organism>
<feature type="domain" description="EamA" evidence="2">
    <location>
        <begin position="157"/>
        <end position="298"/>
    </location>
</feature>
<dbReference type="InterPro" id="IPR000620">
    <property type="entry name" value="EamA_dom"/>
</dbReference>
<feature type="transmembrane region" description="Helical" evidence="1">
    <location>
        <begin position="232"/>
        <end position="249"/>
    </location>
</feature>
<dbReference type="SUPFAM" id="SSF103481">
    <property type="entry name" value="Multidrug resistance efflux transporter EmrE"/>
    <property type="match status" value="2"/>
</dbReference>
<feature type="transmembrane region" description="Helical" evidence="1">
    <location>
        <begin position="130"/>
        <end position="148"/>
    </location>
</feature>
<dbReference type="PANTHER" id="PTHR22911">
    <property type="entry name" value="ACYL-MALONYL CONDENSING ENZYME-RELATED"/>
    <property type="match status" value="1"/>
</dbReference>
<dbReference type="Proteomes" id="UP000244446">
    <property type="component" value="Unassembled WGS sequence"/>
</dbReference>
<dbReference type="GO" id="GO:0016020">
    <property type="term" value="C:membrane"/>
    <property type="evidence" value="ECO:0007669"/>
    <property type="project" value="InterPro"/>
</dbReference>
<evidence type="ECO:0000313" key="3">
    <source>
        <dbReference type="EMBL" id="PVA09877.1"/>
    </source>
</evidence>
<sequence length="318" mass="34299">MKAVAEPGNNTMGAVCALSAILCFSFVDLGIKLLSEGYALHQVVFLRSLVSLTFFLAVILPLGGGWSVLRTRRPGAHLLRGAFIVCANVCLFLGLAALPIADAVAIFFVSPLAIAVMSVIFLGETVGPRRWAAIVLGLVGVLLIVQPGTEAFQAASLLPAISALLYGAMHMVTRRVRTTESATTMTFYVIITFLVSSAIIGLFIGDGRYEGGPHPALEFLLRAWAPVTRADMWIILMLGVAGVMGSWLISQAYRLSEAAFAAPFEYAAMPISIFWGVAFFDTWPQLNAWAGIVLIVGSGLYMLWRESAAGRPKPRYRR</sequence>
<comment type="caution">
    <text evidence="3">The sequence shown here is derived from an EMBL/GenBank/DDBJ whole genome shotgun (WGS) entry which is preliminary data.</text>
</comment>
<feature type="transmembrane region" description="Helical" evidence="1">
    <location>
        <begin position="185"/>
        <end position="205"/>
    </location>
</feature>
<gene>
    <name evidence="3" type="ORF">DC366_12265</name>
</gene>
<keyword evidence="1" id="KW-0812">Transmembrane</keyword>
<feature type="transmembrane region" description="Helical" evidence="1">
    <location>
        <begin position="286"/>
        <end position="304"/>
    </location>
</feature>
<evidence type="ECO:0000259" key="2">
    <source>
        <dbReference type="Pfam" id="PF00892"/>
    </source>
</evidence>
<dbReference type="Gene3D" id="1.10.3730.20">
    <property type="match status" value="1"/>
</dbReference>
<proteinExistence type="predicted"/>
<dbReference type="AlphaFoldDB" id="A0A2T7G682"/>
<reference evidence="3 4" key="1">
    <citation type="submission" date="2018-04" db="EMBL/GenBank/DDBJ databases">
        <title>Pelagivirga bohaiensis gen. nov., sp. nov., a bacterium isolated from the Bohai Sea.</title>
        <authorList>
            <person name="Ji X."/>
        </authorList>
    </citation>
    <scope>NUCLEOTIDE SEQUENCE [LARGE SCALE GENOMIC DNA]</scope>
    <source>
        <strain evidence="3 4">BH-SD19</strain>
    </source>
</reference>
<protein>
    <submittedName>
        <fullName evidence="3">EamA family transporter</fullName>
    </submittedName>
</protein>
<evidence type="ECO:0000313" key="4">
    <source>
        <dbReference type="Proteomes" id="UP000244446"/>
    </source>
</evidence>
<dbReference type="OrthoDB" id="9812899at2"/>
<feature type="transmembrane region" description="Helical" evidence="1">
    <location>
        <begin position="43"/>
        <end position="66"/>
    </location>
</feature>